<dbReference type="InterPro" id="IPR019410">
    <property type="entry name" value="Methyltransf_16"/>
</dbReference>
<dbReference type="GO" id="GO:0005737">
    <property type="term" value="C:cytoplasm"/>
    <property type="evidence" value="ECO:0007669"/>
    <property type="project" value="TreeGrafter"/>
</dbReference>
<proteinExistence type="predicted"/>
<organism evidence="1 2">
    <name type="scientific">Tetrapyrgos nigripes</name>
    <dbReference type="NCBI Taxonomy" id="182062"/>
    <lineage>
        <taxon>Eukaryota</taxon>
        <taxon>Fungi</taxon>
        <taxon>Dikarya</taxon>
        <taxon>Basidiomycota</taxon>
        <taxon>Agaricomycotina</taxon>
        <taxon>Agaricomycetes</taxon>
        <taxon>Agaricomycetidae</taxon>
        <taxon>Agaricales</taxon>
        <taxon>Marasmiineae</taxon>
        <taxon>Marasmiaceae</taxon>
        <taxon>Tetrapyrgos</taxon>
    </lineage>
</organism>
<dbReference type="Pfam" id="PF10294">
    <property type="entry name" value="Methyltransf_16"/>
    <property type="match status" value="1"/>
</dbReference>
<keyword evidence="2" id="KW-1185">Reference proteome</keyword>
<evidence type="ECO:0000313" key="2">
    <source>
        <dbReference type="Proteomes" id="UP000559256"/>
    </source>
</evidence>
<dbReference type="EMBL" id="JAACJM010000013">
    <property type="protein sequence ID" value="KAF5369256.1"/>
    <property type="molecule type" value="Genomic_DNA"/>
</dbReference>
<protein>
    <submittedName>
        <fullName evidence="1">Uncharacterized protein</fullName>
    </submittedName>
</protein>
<reference evidence="1 2" key="1">
    <citation type="journal article" date="2020" name="ISME J.">
        <title>Uncovering the hidden diversity of litter-decomposition mechanisms in mushroom-forming fungi.</title>
        <authorList>
            <person name="Floudas D."/>
            <person name="Bentzer J."/>
            <person name="Ahren D."/>
            <person name="Johansson T."/>
            <person name="Persson P."/>
            <person name="Tunlid A."/>
        </authorList>
    </citation>
    <scope>NUCLEOTIDE SEQUENCE [LARGE SCALE GENOMIC DNA]</scope>
    <source>
        <strain evidence="1 2">CBS 291.85</strain>
    </source>
</reference>
<sequence length="261" mass="28767">MSEPRPEDIEDILSDSLSFLGGKPVVDQEIISYGPLRLSVAAKEGKANTLLADHLFSPSLFLAERIERGLLPVHRKTVIELGAGCALPSLLMSTITESPSLILVTDYPDDSILNNLKANVERNASLTSPECHVSWMGYEWGTDTTSLLKLLPAGSSEAGYDVVILSDLLHFHSSHDSIIESMKLLLSKGPESICYLSAGKYTLPHVCDNFVLKAKVNGFDIEEIITDEKEKWKGHLEVSGLDNEALSTRKAACRFWIARWK</sequence>
<dbReference type="Gene3D" id="3.40.50.150">
    <property type="entry name" value="Vaccinia Virus protein VP39"/>
    <property type="match status" value="1"/>
</dbReference>
<dbReference type="OrthoDB" id="46564at2759"/>
<gene>
    <name evidence="1" type="ORF">D9758_002632</name>
</gene>
<evidence type="ECO:0000313" key="1">
    <source>
        <dbReference type="EMBL" id="KAF5369256.1"/>
    </source>
</evidence>
<dbReference type="PANTHER" id="PTHR14614">
    <property type="entry name" value="HEPATOCELLULAR CARCINOMA-ASSOCIATED ANTIGEN"/>
    <property type="match status" value="1"/>
</dbReference>
<dbReference type="GO" id="GO:0008757">
    <property type="term" value="F:S-adenosylmethionine-dependent methyltransferase activity"/>
    <property type="evidence" value="ECO:0007669"/>
    <property type="project" value="UniProtKB-ARBA"/>
</dbReference>
<dbReference type="Proteomes" id="UP000559256">
    <property type="component" value="Unassembled WGS sequence"/>
</dbReference>
<dbReference type="SUPFAM" id="SSF53335">
    <property type="entry name" value="S-adenosyl-L-methionine-dependent methyltransferases"/>
    <property type="match status" value="1"/>
</dbReference>
<comment type="caution">
    <text evidence="1">The sequence shown here is derived from an EMBL/GenBank/DDBJ whole genome shotgun (WGS) entry which is preliminary data.</text>
</comment>
<name>A0A8H5GQ92_9AGAR</name>
<dbReference type="PANTHER" id="PTHR14614:SF10">
    <property type="entry name" value="PROTEIN N-TERMINAL AND LYSINE N-METHYLTRANSFERASE EFM7"/>
    <property type="match status" value="1"/>
</dbReference>
<dbReference type="InterPro" id="IPR029063">
    <property type="entry name" value="SAM-dependent_MTases_sf"/>
</dbReference>
<dbReference type="AlphaFoldDB" id="A0A8H5GQ92"/>
<accession>A0A8H5GQ92</accession>